<keyword evidence="3" id="KW-1185">Reference proteome</keyword>
<name>A0ABV8WQS2_9MICC</name>
<gene>
    <name evidence="2" type="ORF">ACFO0G_19255</name>
</gene>
<dbReference type="RefSeq" id="WP_376979611.1">
    <property type="nucleotide sequence ID" value="NZ_JBHSDQ010000013.1"/>
</dbReference>
<organism evidence="2 3">
    <name type="scientific">Arthrobacter sedimenti</name>
    <dbReference type="NCBI Taxonomy" id="2694931"/>
    <lineage>
        <taxon>Bacteria</taxon>
        <taxon>Bacillati</taxon>
        <taxon>Actinomycetota</taxon>
        <taxon>Actinomycetes</taxon>
        <taxon>Micrococcales</taxon>
        <taxon>Micrococcaceae</taxon>
        <taxon>Arthrobacter</taxon>
    </lineage>
</organism>
<dbReference type="EMBL" id="JBHSDQ010000013">
    <property type="protein sequence ID" value="MFC4398236.1"/>
    <property type="molecule type" value="Genomic_DNA"/>
</dbReference>
<evidence type="ECO:0000313" key="2">
    <source>
        <dbReference type="EMBL" id="MFC4398236.1"/>
    </source>
</evidence>
<proteinExistence type="predicted"/>
<comment type="caution">
    <text evidence="2">The sequence shown here is derived from an EMBL/GenBank/DDBJ whole genome shotgun (WGS) entry which is preliminary data.</text>
</comment>
<evidence type="ECO:0000313" key="3">
    <source>
        <dbReference type="Proteomes" id="UP001595778"/>
    </source>
</evidence>
<feature type="region of interest" description="Disordered" evidence="1">
    <location>
        <begin position="65"/>
        <end position="85"/>
    </location>
</feature>
<dbReference type="Proteomes" id="UP001595778">
    <property type="component" value="Unassembled WGS sequence"/>
</dbReference>
<sequence>MHLEKHWHRLSPASKQWLIDNLGCVILPRTISAEINAESGEDADSDSHGETVLSEENIDFIRSKAHQEKPSSAQPSYRFFDSVQP</sequence>
<reference evidence="3" key="1">
    <citation type="journal article" date="2019" name="Int. J. Syst. Evol. Microbiol.">
        <title>The Global Catalogue of Microorganisms (GCM) 10K type strain sequencing project: providing services to taxonomists for standard genome sequencing and annotation.</title>
        <authorList>
            <consortium name="The Broad Institute Genomics Platform"/>
            <consortium name="The Broad Institute Genome Sequencing Center for Infectious Disease"/>
            <person name="Wu L."/>
            <person name="Ma J."/>
        </authorList>
    </citation>
    <scope>NUCLEOTIDE SEQUENCE [LARGE SCALE GENOMIC DNA]</scope>
    <source>
        <strain evidence="3">PJ61</strain>
    </source>
</reference>
<evidence type="ECO:0000256" key="1">
    <source>
        <dbReference type="SAM" id="MobiDB-lite"/>
    </source>
</evidence>
<protein>
    <submittedName>
        <fullName evidence="2">Uncharacterized protein</fullName>
    </submittedName>
</protein>
<accession>A0ABV8WQS2</accession>